<dbReference type="InterPro" id="IPR001387">
    <property type="entry name" value="Cro/C1-type_HTH"/>
</dbReference>
<keyword evidence="1" id="KW-0238">DNA-binding</keyword>
<dbReference type="PANTHER" id="PTHR46797:SF1">
    <property type="entry name" value="METHYLPHOSPHONATE SYNTHASE"/>
    <property type="match status" value="1"/>
</dbReference>
<gene>
    <name evidence="3" type="ORF">ACIBP5_20385</name>
</gene>
<evidence type="ECO:0000256" key="1">
    <source>
        <dbReference type="ARBA" id="ARBA00023125"/>
    </source>
</evidence>
<dbReference type="SUPFAM" id="SSF47413">
    <property type="entry name" value="lambda repressor-like DNA-binding domains"/>
    <property type="match status" value="1"/>
</dbReference>
<proteinExistence type="predicted"/>
<name>A0ABW8A8J7_9ACTN</name>
<accession>A0ABW8A8J7</accession>
<dbReference type="InterPro" id="IPR011990">
    <property type="entry name" value="TPR-like_helical_dom_sf"/>
</dbReference>
<dbReference type="Pfam" id="PF01381">
    <property type="entry name" value="HTH_3"/>
    <property type="match status" value="1"/>
</dbReference>
<evidence type="ECO:0000259" key="2">
    <source>
        <dbReference type="PROSITE" id="PS50943"/>
    </source>
</evidence>
<reference evidence="3 4" key="1">
    <citation type="submission" date="2024-10" db="EMBL/GenBank/DDBJ databases">
        <title>The Natural Products Discovery Center: Release of the First 8490 Sequenced Strains for Exploring Actinobacteria Biosynthetic Diversity.</title>
        <authorList>
            <person name="Kalkreuter E."/>
            <person name="Kautsar S.A."/>
            <person name="Yang D."/>
            <person name="Bader C.D."/>
            <person name="Teijaro C.N."/>
            <person name="Fluegel L."/>
            <person name="Davis C.M."/>
            <person name="Simpson J.R."/>
            <person name="Lauterbach L."/>
            <person name="Steele A.D."/>
            <person name="Gui C."/>
            <person name="Meng S."/>
            <person name="Li G."/>
            <person name="Viehrig K."/>
            <person name="Ye F."/>
            <person name="Su P."/>
            <person name="Kiefer A.F."/>
            <person name="Nichols A."/>
            <person name="Cepeda A.J."/>
            <person name="Yan W."/>
            <person name="Fan B."/>
            <person name="Jiang Y."/>
            <person name="Adhikari A."/>
            <person name="Zheng C.-J."/>
            <person name="Schuster L."/>
            <person name="Cowan T.M."/>
            <person name="Smanski M.J."/>
            <person name="Chevrette M.G."/>
            <person name="De Carvalho L.P.S."/>
            <person name="Shen B."/>
        </authorList>
    </citation>
    <scope>NUCLEOTIDE SEQUENCE [LARGE SCALE GENOMIC DNA]</scope>
    <source>
        <strain evidence="3 4">NPDC049503</strain>
    </source>
</reference>
<evidence type="ECO:0000313" key="3">
    <source>
        <dbReference type="EMBL" id="MFI7442331.1"/>
    </source>
</evidence>
<dbReference type="Gene3D" id="1.10.260.40">
    <property type="entry name" value="lambda repressor-like DNA-binding domains"/>
    <property type="match status" value="1"/>
</dbReference>
<dbReference type="EMBL" id="JBITMB010000004">
    <property type="protein sequence ID" value="MFI7442331.1"/>
    <property type="molecule type" value="Genomic_DNA"/>
</dbReference>
<dbReference type="SUPFAM" id="SSF48452">
    <property type="entry name" value="TPR-like"/>
    <property type="match status" value="2"/>
</dbReference>
<keyword evidence="4" id="KW-1185">Reference proteome</keyword>
<dbReference type="PROSITE" id="PS50943">
    <property type="entry name" value="HTH_CROC1"/>
    <property type="match status" value="1"/>
</dbReference>
<protein>
    <submittedName>
        <fullName evidence="3">Helix-turn-helix domain-containing protein</fullName>
    </submittedName>
</protein>
<dbReference type="Proteomes" id="UP001612928">
    <property type="component" value="Unassembled WGS sequence"/>
</dbReference>
<dbReference type="SMART" id="SM00530">
    <property type="entry name" value="HTH_XRE"/>
    <property type="match status" value="1"/>
</dbReference>
<dbReference type="RefSeq" id="WP_397022289.1">
    <property type="nucleotide sequence ID" value="NZ_JBITMB010000004.1"/>
</dbReference>
<organism evidence="3 4">
    <name type="scientific">Nonomuraea indica</name>
    <dbReference type="NCBI Taxonomy" id="1581193"/>
    <lineage>
        <taxon>Bacteria</taxon>
        <taxon>Bacillati</taxon>
        <taxon>Actinomycetota</taxon>
        <taxon>Actinomycetes</taxon>
        <taxon>Streptosporangiales</taxon>
        <taxon>Streptosporangiaceae</taxon>
        <taxon>Nonomuraea</taxon>
    </lineage>
</organism>
<dbReference type="CDD" id="cd00093">
    <property type="entry name" value="HTH_XRE"/>
    <property type="match status" value="1"/>
</dbReference>
<sequence>MTTSDLIGLRIKTVRRQRGLSQAQLAHPELSDSYVSLIESGKRTPTPAVLELLAQKLDCSLSYLLNGVTAEQMEDIELSLGYARMALENGEVQEARTRFAELLANHNLAGLTSLRQDTQYGLALALEACGELDQAISMLRRLQDEEVSLDRRIEIAIVLCRVYRQSDRLSEAIQVGEAVLGESARPAWNDGMVELGATLLTAYLHSGDLLRARQFAAELLNAADMLGTPRAIVAACWNAAIVAESTGHGEESLAFAQRALAIQSETGTPRSLARTRVAYATLKLRIRSDAVDEVRGLLLRADEELAQTSASTLDRANTQVELARAEITAGNLEQAVAHGRAGQAMLPTTARALEAEAHLLLSRAYGGLGRTAEAENELAAVRDWLTPLPDSRRVAGTWYAAAETMEQLGDAHGAAEAYQRALACVGL</sequence>
<dbReference type="PANTHER" id="PTHR46797">
    <property type="entry name" value="HTH-TYPE TRANSCRIPTIONAL REGULATOR"/>
    <property type="match status" value="1"/>
</dbReference>
<dbReference type="InterPro" id="IPR010982">
    <property type="entry name" value="Lambda_DNA-bd_dom_sf"/>
</dbReference>
<dbReference type="InterPro" id="IPR050807">
    <property type="entry name" value="TransReg_Diox_bact_type"/>
</dbReference>
<comment type="caution">
    <text evidence="3">The sequence shown here is derived from an EMBL/GenBank/DDBJ whole genome shotgun (WGS) entry which is preliminary data.</text>
</comment>
<feature type="domain" description="HTH cro/C1-type" evidence="2">
    <location>
        <begin position="11"/>
        <end position="64"/>
    </location>
</feature>
<evidence type="ECO:0000313" key="4">
    <source>
        <dbReference type="Proteomes" id="UP001612928"/>
    </source>
</evidence>
<dbReference type="Gene3D" id="1.25.40.10">
    <property type="entry name" value="Tetratricopeptide repeat domain"/>
    <property type="match status" value="2"/>
</dbReference>